<evidence type="ECO:0000259" key="8">
    <source>
        <dbReference type="Pfam" id="PF02108"/>
    </source>
</evidence>
<dbReference type="PANTHER" id="PTHR34982">
    <property type="entry name" value="YOP PROTEINS TRANSLOCATION PROTEIN L"/>
    <property type="match status" value="1"/>
</dbReference>
<evidence type="ECO:0000256" key="2">
    <source>
        <dbReference type="ARBA" id="ARBA00006602"/>
    </source>
</evidence>
<dbReference type="InterPro" id="IPR051472">
    <property type="entry name" value="T3SS_Stator/FliH"/>
</dbReference>
<keyword evidence="4" id="KW-1005">Bacterial flagellum biogenesis</keyword>
<evidence type="ECO:0000256" key="6">
    <source>
        <dbReference type="ARBA" id="ARBA00023225"/>
    </source>
</evidence>
<dbReference type="GO" id="GO:0015031">
    <property type="term" value="P:protein transport"/>
    <property type="evidence" value="ECO:0007669"/>
    <property type="project" value="UniProtKB-KW"/>
</dbReference>
<feature type="domain" description="Flagellar assembly protein FliH/Type III secretion system HrpE" evidence="8">
    <location>
        <begin position="1"/>
        <end position="96"/>
    </location>
</feature>
<dbReference type="InterPro" id="IPR018035">
    <property type="entry name" value="Flagellar_FliH/T3SS_HrpE"/>
</dbReference>
<feature type="compositionally biased region" description="Basic and acidic residues" evidence="7">
    <location>
        <begin position="160"/>
        <end position="173"/>
    </location>
</feature>
<reference evidence="9" key="1">
    <citation type="submission" date="2018-05" db="EMBL/GenBank/DDBJ databases">
        <authorList>
            <person name="Lanie J.A."/>
            <person name="Ng W.-L."/>
            <person name="Kazmierczak K.M."/>
            <person name="Andrzejewski T.M."/>
            <person name="Davidsen T.M."/>
            <person name="Wayne K.J."/>
            <person name="Tettelin H."/>
            <person name="Glass J.I."/>
            <person name="Rusch D."/>
            <person name="Podicherti R."/>
            <person name="Tsui H.-C.T."/>
            <person name="Winkler M.E."/>
        </authorList>
    </citation>
    <scope>NUCLEOTIDE SEQUENCE</scope>
</reference>
<gene>
    <name evidence="9" type="ORF">METZ01_LOCUS357308</name>
</gene>
<dbReference type="Pfam" id="PF02108">
    <property type="entry name" value="FliH"/>
    <property type="match status" value="1"/>
</dbReference>
<proteinExistence type="inferred from homology"/>
<name>A0A382S3F8_9ZZZZ</name>
<dbReference type="AlphaFoldDB" id="A0A382S3F8"/>
<feature type="region of interest" description="Disordered" evidence="7">
    <location>
        <begin position="152"/>
        <end position="265"/>
    </location>
</feature>
<comment type="function">
    <text evidence="1">Needed for flagellar regrowth and assembly.</text>
</comment>
<evidence type="ECO:0000256" key="1">
    <source>
        <dbReference type="ARBA" id="ARBA00003041"/>
    </source>
</evidence>
<organism evidence="9">
    <name type="scientific">marine metagenome</name>
    <dbReference type="NCBI Taxonomy" id="408172"/>
    <lineage>
        <taxon>unclassified sequences</taxon>
        <taxon>metagenomes</taxon>
        <taxon>ecological metagenomes</taxon>
    </lineage>
</organism>
<evidence type="ECO:0000256" key="5">
    <source>
        <dbReference type="ARBA" id="ARBA00022927"/>
    </source>
</evidence>
<dbReference type="EMBL" id="UINC01126154">
    <property type="protein sequence ID" value="SVD04454.1"/>
    <property type="molecule type" value="Genomic_DNA"/>
</dbReference>
<feature type="compositionally biased region" description="Acidic residues" evidence="7">
    <location>
        <begin position="252"/>
        <end position="265"/>
    </location>
</feature>
<evidence type="ECO:0000313" key="9">
    <source>
        <dbReference type="EMBL" id="SVD04454.1"/>
    </source>
</evidence>
<dbReference type="PANTHER" id="PTHR34982:SF1">
    <property type="entry name" value="FLAGELLAR ASSEMBLY PROTEIN FLIH"/>
    <property type="match status" value="1"/>
</dbReference>
<keyword evidence="5" id="KW-0653">Protein transport</keyword>
<evidence type="ECO:0000256" key="4">
    <source>
        <dbReference type="ARBA" id="ARBA00022795"/>
    </source>
</evidence>
<dbReference type="GO" id="GO:0044781">
    <property type="term" value="P:bacterial-type flagellum organization"/>
    <property type="evidence" value="ECO:0007669"/>
    <property type="project" value="UniProtKB-KW"/>
</dbReference>
<protein>
    <recommendedName>
        <fullName evidence="8">Flagellar assembly protein FliH/Type III secretion system HrpE domain-containing protein</fullName>
    </recommendedName>
</protein>
<dbReference type="GO" id="GO:0005829">
    <property type="term" value="C:cytosol"/>
    <property type="evidence" value="ECO:0007669"/>
    <property type="project" value="TreeGrafter"/>
</dbReference>
<evidence type="ECO:0000256" key="7">
    <source>
        <dbReference type="SAM" id="MobiDB-lite"/>
    </source>
</evidence>
<sequence>MQISKNIVAEEIKLNQDVIKNIVQAALHETEVQGKIYLYLHPDDYEFLLNSKTELERYLSEEQNLVIRQNPEMQPGSINVESDEEIISRSIEEQFNLIEENLNEQIENRQAHLNEVDIDAHDFNLPPDQDSNAAKIESADSQNLEISDESLIQEQTEQETTPKEFVETEKTDDAVLTSDSEDAVNKEDSVLEDEALKPVEESNNNSLEGADAAADSTETKPSEQNSLPVETTAPEQNNESAVPADPEKNTEAEETEVTSADSLEE</sequence>
<keyword evidence="3" id="KW-0813">Transport</keyword>
<feature type="compositionally biased region" description="Basic and acidic residues" evidence="7">
    <location>
        <begin position="183"/>
        <end position="200"/>
    </location>
</feature>
<accession>A0A382S3F8</accession>
<evidence type="ECO:0000256" key="3">
    <source>
        <dbReference type="ARBA" id="ARBA00022448"/>
    </source>
</evidence>
<feature type="compositionally biased region" description="Polar residues" evidence="7">
    <location>
        <begin position="222"/>
        <end position="240"/>
    </location>
</feature>
<comment type="similarity">
    <text evidence="2">Belongs to the FliH family.</text>
</comment>
<keyword evidence="6" id="KW-1006">Bacterial flagellum protein export</keyword>